<keyword evidence="2" id="KW-1185">Reference proteome</keyword>
<evidence type="ECO:0000313" key="2">
    <source>
        <dbReference type="Proteomes" id="UP000295292"/>
    </source>
</evidence>
<comment type="caution">
    <text evidence="1">The sequence shown here is derived from an EMBL/GenBank/DDBJ whole genome shotgun (WGS) entry which is preliminary data.</text>
</comment>
<dbReference type="RefSeq" id="WP_133582798.1">
    <property type="nucleotide sequence ID" value="NZ_SNYV01000004.1"/>
</dbReference>
<sequence>MRLSIRYILLLCIGLTYTASLWAQQLDTIDFFKKPFVFNRSHTPQIQIQGKTDERSILTFYNDIESKEYTPLIEQLKAFKAENSLNDWLYYQLVRRVSESISPKAENYHRYTLYKWYLMNKSGYDARLAVGDDQVIFYIKNKEDISDIPFFIIDGQQFTCLNYHDYGKLFRRSDVYRPVAISVPGADGDFSYKIAQMPEFKDESYAVKNVNFQYQDKVYEFDIKVNDHVAGIFKNYPGVDFETYFNIPLTQVTYQSLIPVLKENIKGMDTKGGVDYLMRFTRYAFLYENDDINFGIEKRLSPEQTLMNNYSDCDDRAALFFFLIKEIYNLPMIAILYPTHITMAVQFEQKIGESIAYEGQYFSICEPTPQGQNLNIGEVADKYKHEKYEIVYHYKPR</sequence>
<name>A0A4R6WR64_9SPHI</name>
<proteinExistence type="predicted"/>
<dbReference type="EMBL" id="SNYV01000004">
    <property type="protein sequence ID" value="TDQ81267.1"/>
    <property type="molecule type" value="Genomic_DNA"/>
</dbReference>
<protein>
    <recommendedName>
        <fullName evidence="3">Transglutaminase superfamily protein</fullName>
    </recommendedName>
</protein>
<dbReference type="Proteomes" id="UP000295292">
    <property type="component" value="Unassembled WGS sequence"/>
</dbReference>
<gene>
    <name evidence="1" type="ORF">CLV99_0388</name>
</gene>
<evidence type="ECO:0008006" key="3">
    <source>
        <dbReference type="Google" id="ProtNLM"/>
    </source>
</evidence>
<organism evidence="1 2">
    <name type="scientific">Sphingobacterium yanglingense</name>
    <dbReference type="NCBI Taxonomy" id="1437280"/>
    <lineage>
        <taxon>Bacteria</taxon>
        <taxon>Pseudomonadati</taxon>
        <taxon>Bacteroidota</taxon>
        <taxon>Sphingobacteriia</taxon>
        <taxon>Sphingobacteriales</taxon>
        <taxon>Sphingobacteriaceae</taxon>
        <taxon>Sphingobacterium</taxon>
    </lineage>
</organism>
<evidence type="ECO:0000313" key="1">
    <source>
        <dbReference type="EMBL" id="TDQ81267.1"/>
    </source>
</evidence>
<accession>A0A4R6WR64</accession>
<dbReference type="AlphaFoldDB" id="A0A4R6WR64"/>
<reference evidence="1 2" key="1">
    <citation type="submission" date="2019-03" db="EMBL/GenBank/DDBJ databases">
        <title>Genomic Encyclopedia of Archaeal and Bacterial Type Strains, Phase II (KMG-II): from individual species to whole genera.</title>
        <authorList>
            <person name="Goeker M."/>
        </authorList>
    </citation>
    <scope>NUCLEOTIDE SEQUENCE [LARGE SCALE GENOMIC DNA]</scope>
    <source>
        <strain evidence="1 2">DSM 28353</strain>
    </source>
</reference>
<dbReference type="OrthoDB" id="9816224at2"/>